<dbReference type="PROSITE" id="PS51257">
    <property type="entry name" value="PROKAR_LIPOPROTEIN"/>
    <property type="match status" value="1"/>
</dbReference>
<dbReference type="AlphaFoldDB" id="A0A5C8LY67"/>
<evidence type="ECO:0000313" key="2">
    <source>
        <dbReference type="Proteomes" id="UP000321814"/>
    </source>
</evidence>
<dbReference type="OrthoDB" id="5591889at2"/>
<dbReference type="Gene3D" id="2.40.360.10">
    <property type="entry name" value="YmcC-like"/>
    <property type="match status" value="1"/>
</dbReference>
<organism evidence="1 2">
    <name type="scientific">Rheinheimera tangshanensis</name>
    <dbReference type="NCBI Taxonomy" id="400153"/>
    <lineage>
        <taxon>Bacteria</taxon>
        <taxon>Pseudomonadati</taxon>
        <taxon>Pseudomonadota</taxon>
        <taxon>Gammaproteobacteria</taxon>
        <taxon>Chromatiales</taxon>
        <taxon>Chromatiaceae</taxon>
        <taxon>Rheinheimera</taxon>
    </lineage>
</organism>
<sequence length="228" mass="25574">MLRTAVFFSLTAMLVLSGCSSTVRTYTDTLKLAFSQGEDAFLTRAELAERKADALYAKVGNKPIAVLGLAFLEHNQQKWISADEAMLVIEKGRVVKTTGFSNNLMFQSNRAQDPLKQAMVKINQGQQWTSHSDWSENNETGYQSNYEIIQVEVTSLELLEHSFQTKLVTEQVTFADGTTAINLFWYDLSSGYLLKTKQTIAPFWPELELTFISSAGRLLGIRNAGNRK</sequence>
<protein>
    <submittedName>
        <fullName evidence="1">YjbF family lipoprotein</fullName>
    </submittedName>
</protein>
<dbReference type="EMBL" id="VRLR01000006">
    <property type="protein sequence ID" value="TXK80508.1"/>
    <property type="molecule type" value="Genomic_DNA"/>
</dbReference>
<reference evidence="1 2" key="1">
    <citation type="submission" date="2019-08" db="EMBL/GenBank/DDBJ databases">
        <title>Draft genome analysis of Rheinheimera tangshanensis isolated from the roots of fresh rice plants (Oryza sativa).</title>
        <authorList>
            <person name="Yu Q."/>
            <person name="Qi Y."/>
            <person name="Zhang H."/>
            <person name="Pu J."/>
        </authorList>
    </citation>
    <scope>NUCLEOTIDE SEQUENCE [LARGE SCALE GENOMIC DNA]</scope>
    <source>
        <strain evidence="1 2">JA3-B52</strain>
    </source>
</reference>
<keyword evidence="1" id="KW-0449">Lipoprotein</keyword>
<accession>A0A5C8LY67</accession>
<dbReference type="InterPro" id="IPR023373">
    <property type="entry name" value="YmcC_sf"/>
</dbReference>
<evidence type="ECO:0000313" key="1">
    <source>
        <dbReference type="EMBL" id="TXK80508.1"/>
    </source>
</evidence>
<dbReference type="RefSeq" id="WP_147904413.1">
    <property type="nucleotide sequence ID" value="NZ_BAAAGC010000010.1"/>
</dbReference>
<dbReference type="Pfam" id="PF11102">
    <property type="entry name" value="YjbF"/>
    <property type="match status" value="1"/>
</dbReference>
<dbReference type="InterPro" id="IPR021308">
    <property type="entry name" value="GfcB"/>
</dbReference>
<dbReference type="Proteomes" id="UP000321814">
    <property type="component" value="Unassembled WGS sequence"/>
</dbReference>
<dbReference type="SUPFAM" id="SSF159270">
    <property type="entry name" value="YmcC-like"/>
    <property type="match status" value="1"/>
</dbReference>
<name>A0A5C8LY67_9GAMM</name>
<keyword evidence="2" id="KW-1185">Reference proteome</keyword>
<proteinExistence type="predicted"/>
<gene>
    <name evidence="1" type="ORF">FU839_11145</name>
</gene>
<comment type="caution">
    <text evidence="1">The sequence shown here is derived from an EMBL/GenBank/DDBJ whole genome shotgun (WGS) entry which is preliminary data.</text>
</comment>